<organism evidence="2">
    <name type="scientific">uncultured Rubrobacteraceae bacterium</name>
    <dbReference type="NCBI Taxonomy" id="349277"/>
    <lineage>
        <taxon>Bacteria</taxon>
        <taxon>Bacillati</taxon>
        <taxon>Actinomycetota</taxon>
        <taxon>Rubrobacteria</taxon>
        <taxon>Rubrobacterales</taxon>
        <taxon>Rubrobacteraceae</taxon>
        <taxon>environmental samples</taxon>
    </lineage>
</organism>
<name>A0A6J4T0J8_9ACTN</name>
<feature type="region of interest" description="Disordered" evidence="1">
    <location>
        <begin position="1"/>
        <end position="111"/>
    </location>
</feature>
<gene>
    <name evidence="2" type="ORF">AVDCRST_MAG05-2977</name>
</gene>
<reference evidence="2" key="1">
    <citation type="submission" date="2020-02" db="EMBL/GenBank/DDBJ databases">
        <authorList>
            <person name="Meier V. D."/>
        </authorList>
    </citation>
    <scope>NUCLEOTIDE SEQUENCE</scope>
    <source>
        <strain evidence="2">AVDCRST_MAG05</strain>
    </source>
</reference>
<evidence type="ECO:0000256" key="1">
    <source>
        <dbReference type="SAM" id="MobiDB-lite"/>
    </source>
</evidence>
<evidence type="ECO:0000313" key="2">
    <source>
        <dbReference type="EMBL" id="CAA9510342.1"/>
    </source>
</evidence>
<accession>A0A6J4T0J8</accession>
<dbReference type="EMBL" id="CADCVM010000330">
    <property type="protein sequence ID" value="CAA9510342.1"/>
    <property type="molecule type" value="Genomic_DNA"/>
</dbReference>
<feature type="compositionally biased region" description="Basic and acidic residues" evidence="1">
    <location>
        <begin position="84"/>
        <end position="99"/>
    </location>
</feature>
<protein>
    <submittedName>
        <fullName evidence="2">Uncharacterized protein</fullName>
    </submittedName>
</protein>
<feature type="non-terminal residue" evidence="2">
    <location>
        <position position="111"/>
    </location>
</feature>
<feature type="non-terminal residue" evidence="2">
    <location>
        <position position="1"/>
    </location>
</feature>
<sequence length="111" mass="11504">ELLRTKPVRPSGERLLPAILAPLAGGGRQARRAGGRTGSSGRGDGEGARGGASHRYDPGGVGLPRLLPRLSRRPGAGGPAPAARGRDQELPLVDLREPGRPQAALRKQGRL</sequence>
<proteinExistence type="predicted"/>
<dbReference type="AlphaFoldDB" id="A0A6J4T0J8"/>